<dbReference type="KEGG" id="rgu:A4W93_01070"/>
<feature type="binding site" evidence="9">
    <location>
        <position position="161"/>
    </location>
    <ligand>
        <name>orotate</name>
        <dbReference type="ChEBI" id="CHEBI:30839"/>
    </ligand>
</feature>
<evidence type="ECO:0000256" key="6">
    <source>
        <dbReference type="ARBA" id="ARBA00022676"/>
    </source>
</evidence>
<reference evidence="10 11" key="1">
    <citation type="submission" date="2016-04" db="EMBL/GenBank/DDBJ databases">
        <title>Complete genome sequence of natural rubber-degrading, novel Gram-negative bacterium, Rhizobacter gummiphilus strain NS21.</title>
        <authorList>
            <person name="Tabata M."/>
            <person name="Kasai D."/>
            <person name="Fukuda M."/>
        </authorList>
    </citation>
    <scope>NUCLEOTIDE SEQUENCE [LARGE SCALE GENOMIC DNA]</scope>
    <source>
        <strain evidence="10 11">NS21</strain>
    </source>
</reference>
<keyword evidence="6 9" id="KW-0328">Glycosyltransferase</keyword>
<feature type="binding site" description="in other chain" evidence="9">
    <location>
        <begin position="78"/>
        <end position="79"/>
    </location>
    <ligand>
        <name>5-phospho-alpha-D-ribose 1-diphosphate</name>
        <dbReference type="ChEBI" id="CHEBI:58017"/>
        <note>ligand shared between dimeric partners</note>
    </ligand>
</feature>
<evidence type="ECO:0000256" key="1">
    <source>
        <dbReference type="ARBA" id="ARBA00003769"/>
    </source>
</evidence>
<evidence type="ECO:0000256" key="8">
    <source>
        <dbReference type="ARBA" id="ARBA00022975"/>
    </source>
</evidence>
<feature type="binding site" evidence="9">
    <location>
        <position position="110"/>
    </location>
    <ligand>
        <name>5-phospho-alpha-D-ribose 1-diphosphate</name>
        <dbReference type="ChEBI" id="CHEBI:58017"/>
        <note>ligand shared between dimeric partners</note>
    </ligand>
</feature>
<keyword evidence="9" id="KW-0460">Magnesium</keyword>
<dbReference type="InterPro" id="IPR023031">
    <property type="entry name" value="OPRT"/>
</dbReference>
<dbReference type="CDD" id="cd06223">
    <property type="entry name" value="PRTases_typeI"/>
    <property type="match status" value="1"/>
</dbReference>
<comment type="function">
    <text evidence="1 9">Catalyzes the transfer of a ribosyl phosphate group from 5-phosphoribose 1-diphosphate to orotate, leading to the formation of orotidine monophosphate (OMP).</text>
</comment>
<keyword evidence="8 9" id="KW-0665">Pyrimidine biosynthesis</keyword>
<evidence type="ECO:0000256" key="7">
    <source>
        <dbReference type="ARBA" id="ARBA00022679"/>
    </source>
</evidence>
<dbReference type="Gene3D" id="3.40.50.2020">
    <property type="match status" value="1"/>
</dbReference>
<dbReference type="UniPathway" id="UPA00070">
    <property type="reaction ID" value="UER00119"/>
</dbReference>
<sequence>MTLPRDTDPLAQDFVAFSVEAGVLRFGEFKTKAGRLSPYFFNAGLFDDGAKLGRLAEFYARRLIASGLQFDMLFGPAYKGITLAAAVAVELARHGRNVPYAYNRKEAKDHGEGGTLVGAKLAGRVLIIDDVISAGTSVRESISMIQAAGAVPSSVVIALDRQEKATDDGSESAVQFVQRQLGLEVCAIATLKDLLQYLETNQDPSLGAHGAKVAAYRDRYGV</sequence>
<evidence type="ECO:0000256" key="9">
    <source>
        <dbReference type="HAMAP-Rule" id="MF_01208"/>
    </source>
</evidence>
<dbReference type="GO" id="GO:0000287">
    <property type="term" value="F:magnesium ion binding"/>
    <property type="evidence" value="ECO:0007669"/>
    <property type="project" value="UniProtKB-UniRule"/>
</dbReference>
<accession>A0A1W6L335</accession>
<feature type="binding site" evidence="9">
    <location>
        <position position="133"/>
    </location>
    <ligand>
        <name>orotate</name>
        <dbReference type="ChEBI" id="CHEBI:30839"/>
    </ligand>
</feature>
<dbReference type="InterPro" id="IPR029057">
    <property type="entry name" value="PRTase-like"/>
</dbReference>
<dbReference type="EC" id="2.4.2.10" evidence="5 9"/>
<comment type="cofactor">
    <cofactor evidence="9">
        <name>Mg(2+)</name>
        <dbReference type="ChEBI" id="CHEBI:18420"/>
    </cofactor>
</comment>
<dbReference type="SUPFAM" id="SSF53271">
    <property type="entry name" value="PRTase-like"/>
    <property type="match status" value="1"/>
</dbReference>
<keyword evidence="7 9" id="KW-0808">Transferase</keyword>
<evidence type="ECO:0000256" key="4">
    <source>
        <dbReference type="ARBA" id="ARBA00011738"/>
    </source>
</evidence>
<dbReference type="GO" id="GO:0006207">
    <property type="term" value="P:'de novo' pyrimidine nucleobase biosynthetic process"/>
    <property type="evidence" value="ECO:0007669"/>
    <property type="project" value="TreeGrafter"/>
</dbReference>
<name>A0A1W6L335_9BURK</name>
<dbReference type="InterPro" id="IPR000836">
    <property type="entry name" value="PRTase_dom"/>
</dbReference>
<keyword evidence="11" id="KW-1185">Reference proteome</keyword>
<proteinExistence type="inferred from homology"/>
<comment type="subunit">
    <text evidence="4 9">Homodimer.</text>
</comment>
<dbReference type="FunFam" id="3.40.50.2020:FF:000008">
    <property type="entry name" value="Orotate phosphoribosyltransferase"/>
    <property type="match status" value="1"/>
</dbReference>
<evidence type="ECO:0000256" key="2">
    <source>
        <dbReference type="ARBA" id="ARBA00004889"/>
    </source>
</evidence>
<feature type="binding site" description="in other chain" evidence="9">
    <location>
        <position position="32"/>
    </location>
    <ligand>
        <name>5-phospho-alpha-D-ribose 1-diphosphate</name>
        <dbReference type="ChEBI" id="CHEBI:58017"/>
        <note>ligand shared between dimeric partners</note>
    </ligand>
</feature>
<dbReference type="GO" id="GO:0044205">
    <property type="term" value="P:'de novo' UMP biosynthetic process"/>
    <property type="evidence" value="ECO:0007669"/>
    <property type="project" value="UniProtKB-UniRule"/>
</dbReference>
<dbReference type="HAMAP" id="MF_01208">
    <property type="entry name" value="PyrE"/>
    <property type="match status" value="1"/>
</dbReference>
<dbReference type="GO" id="GO:0005737">
    <property type="term" value="C:cytoplasm"/>
    <property type="evidence" value="ECO:0007669"/>
    <property type="project" value="TreeGrafter"/>
</dbReference>
<feature type="binding site" evidence="9">
    <location>
        <position position="108"/>
    </location>
    <ligand>
        <name>5-phospho-alpha-D-ribose 1-diphosphate</name>
        <dbReference type="ChEBI" id="CHEBI:58017"/>
        <note>ligand shared between dimeric partners</note>
    </ligand>
</feature>
<dbReference type="InterPro" id="IPR004467">
    <property type="entry name" value="Or_phspho_trans_dom"/>
</dbReference>
<feature type="binding site" description="in other chain" evidence="9">
    <location>
        <position position="105"/>
    </location>
    <ligand>
        <name>5-phospho-alpha-D-ribose 1-diphosphate</name>
        <dbReference type="ChEBI" id="CHEBI:58017"/>
        <note>ligand shared between dimeric partners</note>
    </ligand>
</feature>
<feature type="binding site" evidence="9">
    <location>
        <begin position="40"/>
        <end position="41"/>
    </location>
    <ligand>
        <name>orotate</name>
        <dbReference type="ChEBI" id="CHEBI:30839"/>
    </ligand>
</feature>
<evidence type="ECO:0000256" key="3">
    <source>
        <dbReference type="ARBA" id="ARBA00006340"/>
    </source>
</evidence>
<dbReference type="OrthoDB" id="9779060at2"/>
<evidence type="ECO:0000313" key="11">
    <source>
        <dbReference type="Proteomes" id="UP000193427"/>
    </source>
</evidence>
<gene>
    <name evidence="9" type="primary">pyrE</name>
    <name evidence="10" type="ORF">A4W93_01070</name>
</gene>
<dbReference type="AlphaFoldDB" id="A0A1W6L335"/>
<organism evidence="10 11">
    <name type="scientific">Piscinibacter gummiphilus</name>
    <dbReference type="NCBI Taxonomy" id="946333"/>
    <lineage>
        <taxon>Bacteria</taxon>
        <taxon>Pseudomonadati</taxon>
        <taxon>Pseudomonadota</taxon>
        <taxon>Betaproteobacteria</taxon>
        <taxon>Burkholderiales</taxon>
        <taxon>Sphaerotilaceae</taxon>
        <taxon>Piscinibacter</taxon>
    </lineage>
</organism>
<dbReference type="EMBL" id="CP015118">
    <property type="protein sequence ID" value="ARN18620.1"/>
    <property type="molecule type" value="Genomic_DNA"/>
</dbReference>
<comment type="pathway">
    <text evidence="2 9">Pyrimidine metabolism; UMP biosynthesis via de novo pathway; UMP from orotate: step 1/2.</text>
</comment>
<feature type="binding site" description="in other chain" evidence="9">
    <location>
        <begin position="129"/>
        <end position="137"/>
    </location>
    <ligand>
        <name>5-phospho-alpha-D-ribose 1-diphosphate</name>
        <dbReference type="ChEBI" id="CHEBI:58017"/>
        <note>ligand shared between dimeric partners</note>
    </ligand>
</feature>
<comment type="catalytic activity">
    <reaction evidence="9">
        <text>orotidine 5'-phosphate + diphosphate = orotate + 5-phospho-alpha-D-ribose 1-diphosphate</text>
        <dbReference type="Rhea" id="RHEA:10380"/>
        <dbReference type="ChEBI" id="CHEBI:30839"/>
        <dbReference type="ChEBI" id="CHEBI:33019"/>
        <dbReference type="ChEBI" id="CHEBI:57538"/>
        <dbReference type="ChEBI" id="CHEBI:58017"/>
        <dbReference type="EC" id="2.4.2.10"/>
    </reaction>
</comment>
<protein>
    <recommendedName>
        <fullName evidence="5 9">Orotate phosphoribosyltransferase</fullName>
        <shortName evidence="9">OPRT</shortName>
        <shortName evidence="9">OPRTase</shortName>
        <ecNumber evidence="5 9">2.4.2.10</ecNumber>
    </recommendedName>
</protein>
<dbReference type="PANTHER" id="PTHR46683:SF1">
    <property type="entry name" value="OROTATE PHOSPHORIBOSYLTRANSFERASE 1-RELATED"/>
    <property type="match status" value="1"/>
</dbReference>
<dbReference type="GO" id="GO:0004588">
    <property type="term" value="F:orotate phosphoribosyltransferase activity"/>
    <property type="evidence" value="ECO:0007669"/>
    <property type="project" value="UniProtKB-UniRule"/>
</dbReference>
<comment type="similarity">
    <text evidence="3 9">Belongs to the purine/pyrimidine phosphoribosyltransferase family. PyrE subfamily.</text>
</comment>
<dbReference type="GO" id="GO:0046132">
    <property type="term" value="P:pyrimidine ribonucleoside biosynthetic process"/>
    <property type="evidence" value="ECO:0007669"/>
    <property type="project" value="TreeGrafter"/>
</dbReference>
<dbReference type="Pfam" id="PF00156">
    <property type="entry name" value="Pribosyltran"/>
    <property type="match status" value="1"/>
</dbReference>
<dbReference type="NCBIfam" id="TIGR00336">
    <property type="entry name" value="pyrE"/>
    <property type="match status" value="1"/>
</dbReference>
<dbReference type="STRING" id="946333.A4W93_01070"/>
<dbReference type="PANTHER" id="PTHR46683">
    <property type="entry name" value="OROTATE PHOSPHORIBOSYLTRANSFERASE 1-RELATED"/>
    <property type="match status" value="1"/>
</dbReference>
<evidence type="ECO:0000313" key="10">
    <source>
        <dbReference type="EMBL" id="ARN18620.1"/>
    </source>
</evidence>
<evidence type="ECO:0000256" key="5">
    <source>
        <dbReference type="ARBA" id="ARBA00011971"/>
    </source>
</evidence>
<feature type="binding site" evidence="9">
    <location>
        <position position="104"/>
    </location>
    <ligand>
        <name>5-phospho-alpha-D-ribose 1-diphosphate</name>
        <dbReference type="ChEBI" id="CHEBI:58017"/>
        <note>ligand shared between dimeric partners</note>
    </ligand>
</feature>
<dbReference type="RefSeq" id="WP_085748852.1">
    <property type="nucleotide sequence ID" value="NZ_BSPR01000010.1"/>
</dbReference>
<dbReference type="Proteomes" id="UP000193427">
    <property type="component" value="Chromosome"/>
</dbReference>